<dbReference type="InterPro" id="IPR006342">
    <property type="entry name" value="FkbM_mtfrase"/>
</dbReference>
<reference evidence="2" key="1">
    <citation type="submission" date="2020-09" db="EMBL/GenBank/DDBJ databases">
        <authorList>
            <person name="Kim M.K."/>
        </authorList>
    </citation>
    <scope>NUCLEOTIDE SEQUENCE</scope>
    <source>
        <strain evidence="2">BT702</strain>
    </source>
</reference>
<organism evidence="2 3">
    <name type="scientific">Spirosoma profusum</name>
    <dbReference type="NCBI Taxonomy" id="2771354"/>
    <lineage>
        <taxon>Bacteria</taxon>
        <taxon>Pseudomonadati</taxon>
        <taxon>Bacteroidota</taxon>
        <taxon>Cytophagia</taxon>
        <taxon>Cytophagales</taxon>
        <taxon>Cytophagaceae</taxon>
        <taxon>Spirosoma</taxon>
    </lineage>
</organism>
<accession>A0A927AQJ9</accession>
<keyword evidence="2" id="KW-0808">Transferase</keyword>
<proteinExistence type="predicted"/>
<dbReference type="NCBIfam" id="TIGR01444">
    <property type="entry name" value="fkbM_fam"/>
    <property type="match status" value="1"/>
</dbReference>
<sequence length="295" mass="34317">MTFSQKLYTLLCSGNILNGIRVIFIKKLINSLLKSDTINQSMVGKVSYQELFERLHRLSIMGMNIGNGASPENSGEVLAIAYIFNKLHKLEHITIFDVGANVGEYVVLLERYFKNASIYCFEPSINNYSRLLSNTKDFNNLNYYNFGFGSHSEKVTLFSEKSESALASLYNRKLDHFNIEMSHCEEVDLRTVDEFCEENFVDYIHFMKIDVEGHEMQVLNGAKKLLDSGKVDFIQFEFGGCNIDSKTYFQDFFYQLKDRYTIYRIVQDGLYKIDFYKEDYELFLTTNFLAERIAL</sequence>
<dbReference type="GO" id="GO:0032259">
    <property type="term" value="P:methylation"/>
    <property type="evidence" value="ECO:0007669"/>
    <property type="project" value="UniProtKB-KW"/>
</dbReference>
<gene>
    <name evidence="2" type="ORF">IC229_08525</name>
</gene>
<dbReference type="Pfam" id="PF05050">
    <property type="entry name" value="Methyltransf_21"/>
    <property type="match status" value="1"/>
</dbReference>
<name>A0A927AQJ9_9BACT</name>
<evidence type="ECO:0000313" key="3">
    <source>
        <dbReference type="Proteomes" id="UP000598820"/>
    </source>
</evidence>
<comment type="caution">
    <text evidence="2">The sequence shown here is derived from an EMBL/GenBank/DDBJ whole genome shotgun (WGS) entry which is preliminary data.</text>
</comment>
<feature type="domain" description="Methyltransferase FkbM" evidence="1">
    <location>
        <begin position="97"/>
        <end position="240"/>
    </location>
</feature>
<dbReference type="PANTHER" id="PTHR36973:SF4">
    <property type="entry name" value="NODULATION PROTEIN"/>
    <property type="match status" value="1"/>
</dbReference>
<dbReference type="PANTHER" id="PTHR36973">
    <property type="entry name" value="SLL1456 PROTEIN-RELATED"/>
    <property type="match status" value="1"/>
</dbReference>
<keyword evidence="2" id="KW-0489">Methyltransferase</keyword>
<dbReference type="SUPFAM" id="SSF53335">
    <property type="entry name" value="S-adenosyl-L-methionine-dependent methyltransferases"/>
    <property type="match status" value="1"/>
</dbReference>
<dbReference type="RefSeq" id="WP_190886533.1">
    <property type="nucleotide sequence ID" value="NZ_JACWZY010000005.1"/>
</dbReference>
<evidence type="ECO:0000313" key="2">
    <source>
        <dbReference type="EMBL" id="MBD2700678.1"/>
    </source>
</evidence>
<dbReference type="Proteomes" id="UP000598820">
    <property type="component" value="Unassembled WGS sequence"/>
</dbReference>
<dbReference type="EMBL" id="JACWZY010000005">
    <property type="protein sequence ID" value="MBD2700678.1"/>
    <property type="molecule type" value="Genomic_DNA"/>
</dbReference>
<protein>
    <submittedName>
        <fullName evidence="2">FkbM family methyltransferase</fullName>
    </submittedName>
</protein>
<keyword evidence="3" id="KW-1185">Reference proteome</keyword>
<evidence type="ECO:0000259" key="1">
    <source>
        <dbReference type="Pfam" id="PF05050"/>
    </source>
</evidence>
<dbReference type="InterPro" id="IPR053188">
    <property type="entry name" value="FkbM_Methyltransferase"/>
</dbReference>
<dbReference type="InterPro" id="IPR029063">
    <property type="entry name" value="SAM-dependent_MTases_sf"/>
</dbReference>
<dbReference type="Gene3D" id="3.40.50.150">
    <property type="entry name" value="Vaccinia Virus protein VP39"/>
    <property type="match status" value="1"/>
</dbReference>
<dbReference type="AlphaFoldDB" id="A0A927AQJ9"/>
<dbReference type="GO" id="GO:0008171">
    <property type="term" value="F:O-methyltransferase activity"/>
    <property type="evidence" value="ECO:0007669"/>
    <property type="project" value="TreeGrafter"/>
</dbReference>